<dbReference type="InterPro" id="IPR008271">
    <property type="entry name" value="Ser/Thr_kinase_AS"/>
</dbReference>
<dbReference type="OrthoDB" id="74764at2759"/>
<name>A0A4Q4TRR4_9PEZI</name>
<evidence type="ECO:0000313" key="3">
    <source>
        <dbReference type="EMBL" id="RYP09418.1"/>
    </source>
</evidence>
<comment type="caution">
    <text evidence="3">The sequence shown here is derived from an EMBL/GenBank/DDBJ whole genome shotgun (WGS) entry which is preliminary data.</text>
</comment>
<dbReference type="Gene3D" id="1.10.510.10">
    <property type="entry name" value="Transferase(Phosphotransferase) domain 1"/>
    <property type="match status" value="1"/>
</dbReference>
<evidence type="ECO:0000313" key="4">
    <source>
        <dbReference type="Proteomes" id="UP000293360"/>
    </source>
</evidence>
<feature type="domain" description="Protein kinase" evidence="2">
    <location>
        <begin position="1"/>
        <end position="258"/>
    </location>
</feature>
<gene>
    <name evidence="3" type="ORF">DL764_001297</name>
</gene>
<dbReference type="GO" id="GO:0004672">
    <property type="term" value="F:protein kinase activity"/>
    <property type="evidence" value="ECO:0007669"/>
    <property type="project" value="InterPro"/>
</dbReference>
<dbReference type="EMBL" id="QJNU01000038">
    <property type="protein sequence ID" value="RYP09418.1"/>
    <property type="molecule type" value="Genomic_DNA"/>
</dbReference>
<protein>
    <recommendedName>
        <fullName evidence="2">Protein kinase domain-containing protein</fullName>
    </recommendedName>
</protein>
<feature type="compositionally biased region" description="Polar residues" evidence="1">
    <location>
        <begin position="376"/>
        <end position="389"/>
    </location>
</feature>
<dbReference type="PROSITE" id="PS00108">
    <property type="entry name" value="PROTEIN_KINASE_ST"/>
    <property type="match status" value="1"/>
</dbReference>
<keyword evidence="4" id="KW-1185">Reference proteome</keyword>
<feature type="compositionally biased region" description="Basic residues" evidence="1">
    <location>
        <begin position="354"/>
        <end position="367"/>
    </location>
</feature>
<dbReference type="STRING" id="155417.A0A4Q4TRR4"/>
<feature type="region of interest" description="Disordered" evidence="1">
    <location>
        <begin position="338"/>
        <end position="389"/>
    </location>
</feature>
<dbReference type="SMART" id="SM00220">
    <property type="entry name" value="S_TKc"/>
    <property type="match status" value="1"/>
</dbReference>
<dbReference type="Pfam" id="PF00069">
    <property type="entry name" value="Pkinase"/>
    <property type="match status" value="1"/>
</dbReference>
<proteinExistence type="predicted"/>
<sequence>MSSRTEHLGLAPMAPSILLLRRRPADSSFAKFTTWMVKLQAIFAEFCMRLIFWGNWDIFEYAYRSSHTLFTFTELATRGDLFSMVCFYEKELPLRDIKFIVQQVLKAVRYLHKNKIAHRDVKPENIFFEIGPYAQGRVILGDLGFAKGITWGRMASKVGTKGYVAPEVCRGGSPYGLAVDMWSIGVLTLSLLMPVCVSTLNDSANQESLDDTLDQIFSQIRSTRGALSELLRDFISRCLVTDPDQRLTAQQARNHDWFHEQPDRDIIKERLKENEKAWRPTHLIAPPVEELPEPRLTAATPSSNARNDQIIESGGEAARVLKRKHDKVILISPGVQESPHFKKSTTTAATATPKKAKKTRYSLKHHLNGPPIQIAPTRTSSTGPLSRQS</sequence>
<dbReference type="InterPro" id="IPR011009">
    <property type="entry name" value="Kinase-like_dom_sf"/>
</dbReference>
<dbReference type="PANTHER" id="PTHR24347">
    <property type="entry name" value="SERINE/THREONINE-PROTEIN KINASE"/>
    <property type="match status" value="1"/>
</dbReference>
<feature type="region of interest" description="Disordered" evidence="1">
    <location>
        <begin position="290"/>
        <end position="309"/>
    </location>
</feature>
<reference evidence="3 4" key="1">
    <citation type="submission" date="2018-06" db="EMBL/GenBank/DDBJ databases">
        <title>Complete Genomes of Monosporascus.</title>
        <authorList>
            <person name="Robinson A.J."/>
            <person name="Natvig D.O."/>
        </authorList>
    </citation>
    <scope>NUCLEOTIDE SEQUENCE [LARGE SCALE GENOMIC DNA]</scope>
    <source>
        <strain evidence="3 4">CBS 110550</strain>
    </source>
</reference>
<accession>A0A4Q4TRR4</accession>
<dbReference type="InterPro" id="IPR000719">
    <property type="entry name" value="Prot_kinase_dom"/>
</dbReference>
<organism evidence="3 4">
    <name type="scientific">Monosporascus ibericus</name>
    <dbReference type="NCBI Taxonomy" id="155417"/>
    <lineage>
        <taxon>Eukaryota</taxon>
        <taxon>Fungi</taxon>
        <taxon>Dikarya</taxon>
        <taxon>Ascomycota</taxon>
        <taxon>Pezizomycotina</taxon>
        <taxon>Sordariomycetes</taxon>
        <taxon>Xylariomycetidae</taxon>
        <taxon>Xylariales</taxon>
        <taxon>Xylariales incertae sedis</taxon>
        <taxon>Monosporascus</taxon>
    </lineage>
</organism>
<dbReference type="SUPFAM" id="SSF56112">
    <property type="entry name" value="Protein kinase-like (PK-like)"/>
    <property type="match status" value="1"/>
</dbReference>
<dbReference type="GO" id="GO:0005524">
    <property type="term" value="F:ATP binding"/>
    <property type="evidence" value="ECO:0007669"/>
    <property type="project" value="InterPro"/>
</dbReference>
<evidence type="ECO:0000256" key="1">
    <source>
        <dbReference type="SAM" id="MobiDB-lite"/>
    </source>
</evidence>
<dbReference type="PROSITE" id="PS50011">
    <property type="entry name" value="PROTEIN_KINASE_DOM"/>
    <property type="match status" value="1"/>
</dbReference>
<evidence type="ECO:0000259" key="2">
    <source>
        <dbReference type="PROSITE" id="PS50011"/>
    </source>
</evidence>
<feature type="compositionally biased region" description="Low complexity" evidence="1">
    <location>
        <begin position="344"/>
        <end position="353"/>
    </location>
</feature>
<dbReference type="AlphaFoldDB" id="A0A4Q4TRR4"/>
<dbReference type="Proteomes" id="UP000293360">
    <property type="component" value="Unassembled WGS sequence"/>
</dbReference>